<accession>U3UB98</accession>
<dbReference type="RefSeq" id="YP_008658479.1">
    <property type="nucleotide sequence ID" value="NC_022563.1"/>
</dbReference>
<evidence type="ECO:0000256" key="8">
    <source>
        <dbReference type="ARBA" id="ARBA00034668"/>
    </source>
</evidence>
<keyword evidence="7" id="KW-1015">Disulfide bond</keyword>
<reference evidence="10 11" key="1">
    <citation type="submission" date="2011-10" db="EMBL/GenBank/DDBJ databases">
        <authorList>
            <person name="Darby A."/>
        </authorList>
    </citation>
    <scope>NUCLEOTIDE SEQUENCE [LARGE SCALE GENOMIC DNA]</scope>
    <source>
        <strain evidence="10">Red squirrel UK</strain>
    </source>
</reference>
<proteinExistence type="predicted"/>
<keyword evidence="2 9" id="KW-0812">Transmembrane</keyword>
<evidence type="ECO:0000256" key="7">
    <source>
        <dbReference type="ARBA" id="ARBA00023157"/>
    </source>
</evidence>
<evidence type="ECO:0000313" key="10">
    <source>
        <dbReference type="EMBL" id="CCD83237.1"/>
    </source>
</evidence>
<evidence type="ECO:0000256" key="1">
    <source>
        <dbReference type="ARBA" id="ARBA00004381"/>
    </source>
</evidence>
<evidence type="ECO:0000256" key="5">
    <source>
        <dbReference type="ARBA" id="ARBA00022989"/>
    </source>
</evidence>
<organism evidence="10 11">
    <name type="scientific">Squirrelpox virus</name>
    <dbReference type="NCBI Taxonomy" id="240426"/>
    <lineage>
        <taxon>Viruses</taxon>
        <taxon>Varidnaviria</taxon>
        <taxon>Bamfordvirae</taxon>
        <taxon>Nucleocytoviricota</taxon>
        <taxon>Pokkesviricetes</taxon>
        <taxon>Chitovirales</taxon>
        <taxon>Poxviridae</taxon>
        <taxon>Chordopoxvirinae</taxon>
        <taxon>Sciuripoxvirus</taxon>
        <taxon>Sciuripoxvirus squirrelpox</taxon>
    </lineage>
</organism>
<keyword evidence="5 9" id="KW-1133">Transmembrane helix</keyword>
<keyword evidence="4" id="KW-0426">Late protein</keyword>
<evidence type="ECO:0000256" key="3">
    <source>
        <dbReference type="ARBA" id="ARBA00022879"/>
    </source>
</evidence>
<dbReference type="GO" id="GO:0019031">
    <property type="term" value="C:viral envelope"/>
    <property type="evidence" value="ECO:0007669"/>
    <property type="project" value="UniProtKB-KW"/>
</dbReference>
<dbReference type="KEGG" id="vg:18158387"/>
<feature type="transmembrane region" description="Helical" evidence="9">
    <location>
        <begin position="184"/>
        <end position="204"/>
    </location>
</feature>
<name>U3UB98_9POXV</name>
<sequence>MGASLSLQTTVNVVSERIRNNLETTAGASATANCNVNIGSIIFHKNSGCNLSVRNMCSAEADAQLEAVLKAATETYEGLTTEQKAYVPGLLTTALNIQTSVSTVVKDFETHVRQSCNSTAVVNDNITVQNIQVDECTAPAGSLITMEFVNTGTSKGNCAVKALMDVLTKSSTTMATQQAAGVGLNPYLIAAAVAILVLVLLYYAKKMFFTSTQDKIKIILANKPDVHWTTYLDTFFSNSPSMVTG</sequence>
<dbReference type="Proteomes" id="UP000144311">
    <property type="component" value="Segment"/>
</dbReference>
<comment type="function">
    <text evidence="8">Component of the entry fusion complex (EFC), which consists of 11 proteins. During cell infection, this complex mediates entry of the virion core into the host cytoplasm by a two-step mechanism consisting of lipid mixing of the viral and cellular membranes and subsequent pore formation.</text>
</comment>
<dbReference type="OrthoDB" id="8372at10239"/>
<keyword evidence="6 9" id="KW-0472">Membrane</keyword>
<dbReference type="EMBL" id="HE601899">
    <property type="protein sequence ID" value="CCD83237.1"/>
    <property type="molecule type" value="Genomic_DNA"/>
</dbReference>
<dbReference type="GeneID" id="18158387"/>
<evidence type="ECO:0000256" key="2">
    <source>
        <dbReference type="ARBA" id="ARBA00022692"/>
    </source>
</evidence>
<evidence type="ECO:0000256" key="4">
    <source>
        <dbReference type="ARBA" id="ARBA00022921"/>
    </source>
</evidence>
<evidence type="ECO:0000256" key="9">
    <source>
        <dbReference type="SAM" id="Phobius"/>
    </source>
</evidence>
<evidence type="ECO:0000313" key="11">
    <source>
        <dbReference type="Proteomes" id="UP000144311"/>
    </source>
</evidence>
<comment type="subcellular location">
    <subcellularLocation>
        <location evidence="1">Virion membrane</location>
        <topology evidence="1">Single-pass membrane protein</topology>
    </subcellularLocation>
</comment>
<keyword evidence="3" id="KW-0261">Viral envelope protein</keyword>
<protein>
    <submittedName>
        <fullName evidence="10">Myristylprotein / IMV protein</fullName>
    </submittedName>
</protein>
<dbReference type="InterPro" id="IPR003472">
    <property type="entry name" value="Virion_mem_poxvirus_L1"/>
</dbReference>
<keyword evidence="11" id="KW-1185">Reference proteome</keyword>
<dbReference type="GO" id="GO:0055036">
    <property type="term" value="C:virion membrane"/>
    <property type="evidence" value="ECO:0007669"/>
    <property type="project" value="UniProtKB-SubCell"/>
</dbReference>
<evidence type="ECO:0000256" key="6">
    <source>
        <dbReference type="ARBA" id="ARBA00023136"/>
    </source>
</evidence>
<reference evidence="10 11" key="2">
    <citation type="submission" date="2013-10" db="EMBL/GenBank/DDBJ databases">
        <title>The genome of epidemic Squirrel Poxvirus reveals novel virulence genes.</title>
        <authorList>
            <person name="Darby A.C."/>
            <person name="McInnes C.J."/>
            <person name="Kjaer K.H."/>
            <person name="Wood A.R."/>
            <person name="Hughes M."/>
            <person name="Martensen P.M."/>
            <person name="Radford A.D."/>
            <person name="Hall N."/>
            <person name="Chantrey J."/>
        </authorList>
    </citation>
    <scope>NUCLEOTIDE SEQUENCE [LARGE SCALE GENOMIC DNA]</scope>
    <source>
        <strain evidence="10">Red squirrel UK</strain>
    </source>
</reference>
<gene>
    <name evidence="10" type="primary">L1R</name>
    <name evidence="10" type="ORF">SQPV_0540</name>
</gene>
<dbReference type="Pfam" id="PF02442">
    <property type="entry name" value="L1R_F9L"/>
    <property type="match status" value="1"/>
</dbReference>
<keyword evidence="3" id="KW-0946">Virion</keyword>